<feature type="compositionally biased region" description="Basic and acidic residues" evidence="1">
    <location>
        <begin position="1"/>
        <end position="10"/>
    </location>
</feature>
<feature type="transmembrane region" description="Helical" evidence="2">
    <location>
        <begin position="51"/>
        <end position="72"/>
    </location>
</feature>
<dbReference type="EMBL" id="JAUFSA010000001">
    <property type="protein sequence ID" value="MDP7738470.1"/>
    <property type="molecule type" value="Genomic_DNA"/>
</dbReference>
<evidence type="ECO:0000256" key="1">
    <source>
        <dbReference type="SAM" id="MobiDB-lite"/>
    </source>
</evidence>
<comment type="caution">
    <text evidence="3">The sequence shown here is derived from an EMBL/GenBank/DDBJ whole genome shotgun (WGS) entry which is preliminary data.</text>
</comment>
<name>A0AAJ1W3M3_9MYCO</name>
<dbReference type="AlphaFoldDB" id="A0AAJ1W3M3"/>
<accession>A0AAJ1W3M3</accession>
<dbReference type="Proteomes" id="UP001229081">
    <property type="component" value="Unassembled WGS sequence"/>
</dbReference>
<evidence type="ECO:0000313" key="4">
    <source>
        <dbReference type="Proteomes" id="UP001229081"/>
    </source>
</evidence>
<feature type="region of interest" description="Disordered" evidence="1">
    <location>
        <begin position="1"/>
        <end position="44"/>
    </location>
</feature>
<dbReference type="RefSeq" id="WP_240743986.1">
    <property type="nucleotide sequence ID" value="NZ_BLKX01000001.1"/>
</dbReference>
<gene>
    <name evidence="3" type="ORF">QXL92_27435</name>
</gene>
<keyword evidence="2" id="KW-1133">Transmembrane helix</keyword>
<sequence>MSTRGGEFRGGRRMGGPIPTGPQTDPLPRETAAPDFSLEPPQRRRPSFTTLGIGLAILLAVAALVMSLIALLTDSAPAPAASAPKTPVADADKALCQAIGPLMKENDDRSNAFLATGEAGSPERDAALPKFVTDTRDWAGRTQQALDAHANPPRLTTRALQRYIDDMQLFVASVRPGAGTQYDEAAWTDSIVAYGGVLSTCQQIGIGW</sequence>
<keyword evidence="2" id="KW-0812">Transmembrane</keyword>
<evidence type="ECO:0000313" key="3">
    <source>
        <dbReference type="EMBL" id="MDP7738470.1"/>
    </source>
</evidence>
<reference evidence="3" key="1">
    <citation type="submission" date="2023-06" db="EMBL/GenBank/DDBJ databases">
        <title>Identification of two novel mycobacterium reveal diversities and complexities of Mycobacterium gordonae clade.</title>
        <authorList>
            <person name="Matsumoto Y."/>
            <person name="Nakamura S."/>
            <person name="Motooka D."/>
            <person name="Fukushima K."/>
        </authorList>
    </citation>
    <scope>NUCLEOTIDE SEQUENCE</scope>
    <source>
        <strain evidence="3">TY812</strain>
    </source>
</reference>
<protein>
    <submittedName>
        <fullName evidence="3">Uncharacterized protein</fullName>
    </submittedName>
</protein>
<organism evidence="3 4">
    <name type="scientific">Mycobacterium paragordonae</name>
    <dbReference type="NCBI Taxonomy" id="1389713"/>
    <lineage>
        <taxon>Bacteria</taxon>
        <taxon>Bacillati</taxon>
        <taxon>Actinomycetota</taxon>
        <taxon>Actinomycetes</taxon>
        <taxon>Mycobacteriales</taxon>
        <taxon>Mycobacteriaceae</taxon>
        <taxon>Mycobacterium</taxon>
    </lineage>
</organism>
<proteinExistence type="predicted"/>
<keyword evidence="2" id="KW-0472">Membrane</keyword>
<evidence type="ECO:0000256" key="2">
    <source>
        <dbReference type="SAM" id="Phobius"/>
    </source>
</evidence>